<accession>A0A673CJC9</accession>
<keyword evidence="4" id="KW-0963">Cytoplasm</keyword>
<dbReference type="InParanoid" id="A0A673CJC9"/>
<dbReference type="GO" id="GO:0017124">
    <property type="term" value="F:SH3 domain binding"/>
    <property type="evidence" value="ECO:0007669"/>
    <property type="project" value="UniProtKB-KW"/>
</dbReference>
<evidence type="ECO:0000313" key="15">
    <source>
        <dbReference type="Proteomes" id="UP000472271"/>
    </source>
</evidence>
<dbReference type="Ensembl" id="ENSSORT00005056986.1">
    <property type="protein sequence ID" value="ENSSORP00005055701.1"/>
    <property type="gene ID" value="ENSSORG00005024837.1"/>
</dbReference>
<evidence type="ECO:0000256" key="11">
    <source>
        <dbReference type="ARBA" id="ARBA00023242"/>
    </source>
</evidence>
<evidence type="ECO:0000256" key="2">
    <source>
        <dbReference type="ARBA" id="ARBA00004496"/>
    </source>
</evidence>
<evidence type="ECO:0000313" key="14">
    <source>
        <dbReference type="Ensembl" id="ENSSORP00005055701.1"/>
    </source>
</evidence>
<dbReference type="GO" id="GO:0045143">
    <property type="term" value="P:homologous chromosome segregation"/>
    <property type="evidence" value="ECO:0007669"/>
    <property type="project" value="TreeGrafter"/>
</dbReference>
<dbReference type="PANTHER" id="PTHR10418">
    <property type="entry name" value="SECURIN-3"/>
    <property type="match status" value="1"/>
</dbReference>
<dbReference type="AlphaFoldDB" id="A0A673CJC9"/>
<keyword evidence="11" id="KW-0539">Nucleus</keyword>
<evidence type="ECO:0000256" key="8">
    <source>
        <dbReference type="ARBA" id="ARBA00022829"/>
    </source>
</evidence>
<evidence type="ECO:0000256" key="6">
    <source>
        <dbReference type="ARBA" id="ARBA00022737"/>
    </source>
</evidence>
<evidence type="ECO:0000256" key="5">
    <source>
        <dbReference type="ARBA" id="ARBA00022618"/>
    </source>
</evidence>
<evidence type="ECO:0000256" key="3">
    <source>
        <dbReference type="ARBA" id="ARBA00009264"/>
    </source>
</evidence>
<dbReference type="Proteomes" id="UP000472271">
    <property type="component" value="Chromosome 10"/>
</dbReference>
<evidence type="ECO:0000256" key="12">
    <source>
        <dbReference type="ARBA" id="ARBA00023306"/>
    </source>
</evidence>
<dbReference type="PANTHER" id="PTHR10418:SF2">
    <property type="entry name" value="SECURIN"/>
    <property type="match status" value="1"/>
</dbReference>
<gene>
    <name evidence="14" type="primary">pttg1</name>
</gene>
<dbReference type="GO" id="GO:0051301">
    <property type="term" value="P:cell division"/>
    <property type="evidence" value="ECO:0007669"/>
    <property type="project" value="UniProtKB-KW"/>
</dbReference>
<dbReference type="GO" id="GO:0005634">
    <property type="term" value="C:nucleus"/>
    <property type="evidence" value="ECO:0007669"/>
    <property type="project" value="UniProtKB-SubCell"/>
</dbReference>
<keyword evidence="9" id="KW-0832">Ubl conjugation</keyword>
<keyword evidence="10" id="KW-0729">SH3-binding</keyword>
<sequence>MANIIFAEQENARLHAPSLKMRQRLQSAPEQLKTPSTAKTFVTPQLSSRKALGTVNKMVSTPAINVQEKKLLKPEGTKVKPQKKVQEYPEIEKFFPYDPLEFDKYSVPEDLVPLSKLALPGLACFPQASHLHLEEPEILSPLPNMSPVKMPKCSDHCSELDAFLQTLNELTVELPPESVTD</sequence>
<keyword evidence="8" id="KW-0159">Chromosome partition</keyword>
<evidence type="ECO:0000256" key="9">
    <source>
        <dbReference type="ARBA" id="ARBA00022843"/>
    </source>
</evidence>
<reference evidence="14" key="2">
    <citation type="submission" date="2025-08" db="UniProtKB">
        <authorList>
            <consortium name="Ensembl"/>
        </authorList>
    </citation>
    <scope>IDENTIFICATION</scope>
</reference>
<proteinExistence type="inferred from homology"/>
<organism evidence="14 15">
    <name type="scientific">Sphaeramia orbicularis</name>
    <name type="common">orbiculate cardinalfish</name>
    <dbReference type="NCBI Taxonomy" id="375764"/>
    <lineage>
        <taxon>Eukaryota</taxon>
        <taxon>Metazoa</taxon>
        <taxon>Chordata</taxon>
        <taxon>Craniata</taxon>
        <taxon>Vertebrata</taxon>
        <taxon>Euteleostomi</taxon>
        <taxon>Actinopterygii</taxon>
        <taxon>Neopterygii</taxon>
        <taxon>Teleostei</taxon>
        <taxon>Neoteleostei</taxon>
        <taxon>Acanthomorphata</taxon>
        <taxon>Gobiaria</taxon>
        <taxon>Kurtiformes</taxon>
        <taxon>Apogonoidei</taxon>
        <taxon>Apogonidae</taxon>
        <taxon>Apogoninae</taxon>
        <taxon>Sphaeramia</taxon>
    </lineage>
</organism>
<comment type="subcellular location">
    <subcellularLocation>
        <location evidence="2">Cytoplasm</location>
    </subcellularLocation>
    <subcellularLocation>
        <location evidence="1">Nucleus</location>
    </subcellularLocation>
</comment>
<dbReference type="GO" id="GO:0051276">
    <property type="term" value="P:chromosome organization"/>
    <property type="evidence" value="ECO:0007669"/>
    <property type="project" value="InterPro"/>
</dbReference>
<evidence type="ECO:0000256" key="7">
    <source>
        <dbReference type="ARBA" id="ARBA00022776"/>
    </source>
</evidence>
<name>A0A673CJC9_9TELE</name>
<evidence type="ECO:0000256" key="4">
    <source>
        <dbReference type="ARBA" id="ARBA00022490"/>
    </source>
</evidence>
<evidence type="ECO:0000256" key="1">
    <source>
        <dbReference type="ARBA" id="ARBA00004123"/>
    </source>
</evidence>
<reference evidence="14" key="1">
    <citation type="submission" date="2019-06" db="EMBL/GenBank/DDBJ databases">
        <authorList>
            <consortium name="Wellcome Sanger Institute Data Sharing"/>
        </authorList>
    </citation>
    <scope>NUCLEOTIDE SEQUENCE [LARGE SCALE GENOMIC DNA]</scope>
</reference>
<dbReference type="FunCoup" id="A0A673CJC9">
    <property type="interactions" value="1106"/>
</dbReference>
<dbReference type="InterPro" id="IPR006940">
    <property type="entry name" value="Securin_separation_inhibitor"/>
</dbReference>
<keyword evidence="15" id="KW-1185">Reference proteome</keyword>
<evidence type="ECO:0000256" key="10">
    <source>
        <dbReference type="ARBA" id="ARBA00023036"/>
    </source>
</evidence>
<dbReference type="OrthoDB" id="9905975at2759"/>
<evidence type="ECO:0000256" key="13">
    <source>
        <dbReference type="ARBA" id="ARBA00039185"/>
    </source>
</evidence>
<keyword evidence="7" id="KW-0498">Mitosis</keyword>
<dbReference type="GO" id="GO:0005737">
    <property type="term" value="C:cytoplasm"/>
    <property type="evidence" value="ECO:0007669"/>
    <property type="project" value="UniProtKB-SubCell"/>
</dbReference>
<keyword evidence="5" id="KW-0132">Cell division</keyword>
<keyword evidence="6" id="KW-0677">Repeat</keyword>
<dbReference type="Pfam" id="PF04856">
    <property type="entry name" value="Securin"/>
    <property type="match status" value="1"/>
</dbReference>
<keyword evidence="12" id="KW-0131">Cell cycle</keyword>
<protein>
    <recommendedName>
        <fullName evidence="13">Securin</fullName>
    </recommendedName>
</protein>
<comment type="similarity">
    <text evidence="3">Belongs to the securin family.</text>
</comment>
<reference evidence="14" key="3">
    <citation type="submission" date="2025-09" db="UniProtKB">
        <authorList>
            <consortium name="Ensembl"/>
        </authorList>
    </citation>
    <scope>IDENTIFICATION</scope>
</reference>